<evidence type="ECO:0000256" key="1">
    <source>
        <dbReference type="SAM" id="SignalP"/>
    </source>
</evidence>
<evidence type="ECO:0000313" key="2">
    <source>
        <dbReference type="EMBL" id="KRL64151.1"/>
    </source>
</evidence>
<proteinExistence type="predicted"/>
<evidence type="ECO:0000313" key="3">
    <source>
        <dbReference type="Proteomes" id="UP000052013"/>
    </source>
</evidence>
<dbReference type="AlphaFoldDB" id="A0A0R1S583"/>
<comment type="caution">
    <text evidence="2">The sequence shown here is derived from an EMBL/GenBank/DDBJ whole genome shotgun (WGS) entry which is preliminary data.</text>
</comment>
<dbReference type="RefSeq" id="WP_057865842.1">
    <property type="nucleotide sequence ID" value="NZ_AZEY01000098.1"/>
</dbReference>
<organism evidence="2 3">
    <name type="scientific">Lentilactobacillus diolivorans DSM 14421</name>
    <dbReference type="NCBI Taxonomy" id="1423739"/>
    <lineage>
        <taxon>Bacteria</taxon>
        <taxon>Bacillati</taxon>
        <taxon>Bacillota</taxon>
        <taxon>Bacilli</taxon>
        <taxon>Lactobacillales</taxon>
        <taxon>Lactobacillaceae</taxon>
        <taxon>Lentilactobacillus</taxon>
    </lineage>
</organism>
<feature type="signal peptide" evidence="1">
    <location>
        <begin position="1"/>
        <end position="25"/>
    </location>
</feature>
<dbReference type="STRING" id="1423739.FC85_GL001424"/>
<feature type="chain" id="PRO_5039053455" evidence="1">
    <location>
        <begin position="26"/>
        <end position="444"/>
    </location>
</feature>
<accession>A0A0R1S583</accession>
<gene>
    <name evidence="2" type="ORF">FC85_GL001424</name>
</gene>
<sequence length="444" mass="47419">MKSNLKKSLYVGLAALSMVTATGFAATNASAKTYATVNSNSTLTTDPTTRNVATNGTNALYTKAGTLRGARVIAGKGTLSSYGSSNSSQQYFRAYRVATTNRGSVYYKVVSFNGNLRGWIYGGKSTNTFGGGISSTNTMTQAGLPTITKGYTLTNAAKNSLWVNPKWSQYKAQAADMSGYKTGDTFTITGAATKTREGWLYYQVTDDNNSAVTGWVFAGGLTAPTSTTPITPTTPTTTPTKDNSVQINYLNASGQQVGQTYNWIIQNSDLRSGAKLTNGAKLTDILTNATQLEDVANKNVPTGYTVSKTQDPSHPYTNVTVGSTYSVYVDQAVQKYASQLTYYDSNTGNPIPNSALVENSYPQLTTTEQGLFSSSTQATIAPTLFDNSIFTTGRLAALTGNQVSANGQLVTPSWKFDANKTKQANANAKYGDTIKLYYAENLIK</sequence>
<name>A0A0R1S583_9LACO</name>
<dbReference type="EMBL" id="AZEY01000098">
    <property type="protein sequence ID" value="KRL64151.1"/>
    <property type="molecule type" value="Genomic_DNA"/>
</dbReference>
<dbReference type="PATRIC" id="fig|1423739.3.peg.1490"/>
<keyword evidence="1" id="KW-0732">Signal</keyword>
<protein>
    <submittedName>
        <fullName evidence="2">S-layer protein</fullName>
    </submittedName>
</protein>
<dbReference type="Proteomes" id="UP000052013">
    <property type="component" value="Unassembled WGS sequence"/>
</dbReference>
<reference evidence="2 3" key="1">
    <citation type="journal article" date="2015" name="Genome Announc.">
        <title>Expanding the biotechnology potential of lactobacilli through comparative genomics of 213 strains and associated genera.</title>
        <authorList>
            <person name="Sun Z."/>
            <person name="Harris H.M."/>
            <person name="McCann A."/>
            <person name="Guo C."/>
            <person name="Argimon S."/>
            <person name="Zhang W."/>
            <person name="Yang X."/>
            <person name="Jeffery I.B."/>
            <person name="Cooney J.C."/>
            <person name="Kagawa T.F."/>
            <person name="Liu W."/>
            <person name="Song Y."/>
            <person name="Salvetti E."/>
            <person name="Wrobel A."/>
            <person name="Rasinkangas P."/>
            <person name="Parkhill J."/>
            <person name="Rea M.C."/>
            <person name="O'Sullivan O."/>
            <person name="Ritari J."/>
            <person name="Douillard F.P."/>
            <person name="Paul Ross R."/>
            <person name="Yang R."/>
            <person name="Briner A.E."/>
            <person name="Felis G.E."/>
            <person name="de Vos W.M."/>
            <person name="Barrangou R."/>
            <person name="Klaenhammer T.R."/>
            <person name="Caufield P.W."/>
            <person name="Cui Y."/>
            <person name="Zhang H."/>
            <person name="O'Toole P.W."/>
        </authorList>
    </citation>
    <scope>NUCLEOTIDE SEQUENCE [LARGE SCALE GENOMIC DNA]</scope>
    <source>
        <strain evidence="2 3">DSM 14421</strain>
    </source>
</reference>